<proteinExistence type="predicted"/>
<reference evidence="3" key="2">
    <citation type="submission" date="2020-09" db="EMBL/GenBank/DDBJ databases">
        <authorList>
            <person name="Sun Q."/>
            <person name="Zhou Y."/>
        </authorList>
    </citation>
    <scope>NUCLEOTIDE SEQUENCE</scope>
    <source>
        <strain evidence="3">CGMCC 4.7308</strain>
    </source>
</reference>
<dbReference type="Pfam" id="PF01979">
    <property type="entry name" value="Amidohydro_1"/>
    <property type="match status" value="1"/>
</dbReference>
<dbReference type="GO" id="GO:0016810">
    <property type="term" value="F:hydrolase activity, acting on carbon-nitrogen (but not peptide) bonds"/>
    <property type="evidence" value="ECO:0007669"/>
    <property type="project" value="InterPro"/>
</dbReference>
<dbReference type="InterPro" id="IPR051781">
    <property type="entry name" value="Metallo-dep_Hydrolase"/>
</dbReference>
<accession>A0A917SPT8</accession>
<feature type="domain" description="Amidohydrolase-related" evidence="2">
    <location>
        <begin position="62"/>
        <end position="375"/>
    </location>
</feature>
<evidence type="ECO:0000313" key="3">
    <source>
        <dbReference type="EMBL" id="GGL90382.1"/>
    </source>
</evidence>
<dbReference type="AlphaFoldDB" id="A0A917SPT8"/>
<name>A0A917SPT8_9ACTN</name>
<dbReference type="InterPro" id="IPR006680">
    <property type="entry name" value="Amidohydro-rel"/>
</dbReference>
<organism evidence="3 4">
    <name type="scientific">Nakamurella endophytica</name>
    <dbReference type="NCBI Taxonomy" id="1748367"/>
    <lineage>
        <taxon>Bacteria</taxon>
        <taxon>Bacillati</taxon>
        <taxon>Actinomycetota</taxon>
        <taxon>Actinomycetes</taxon>
        <taxon>Nakamurellales</taxon>
        <taxon>Nakamurellaceae</taxon>
        <taxon>Nakamurella</taxon>
    </lineage>
</organism>
<comment type="caution">
    <text evidence="3">The sequence shown here is derived from an EMBL/GenBank/DDBJ whole genome shotgun (WGS) entry which is preliminary data.</text>
</comment>
<dbReference type="PANTHER" id="PTHR43135:SF4">
    <property type="entry name" value="AMIDOHYDROLASE-RELATED DOMAIN-CONTAINING PROTEIN"/>
    <property type="match status" value="1"/>
</dbReference>
<dbReference type="SUPFAM" id="SSF51556">
    <property type="entry name" value="Metallo-dependent hydrolases"/>
    <property type="match status" value="1"/>
</dbReference>
<dbReference type="EMBL" id="BMNA01000002">
    <property type="protein sequence ID" value="GGL90382.1"/>
    <property type="molecule type" value="Genomic_DNA"/>
</dbReference>
<dbReference type="InterPro" id="IPR011059">
    <property type="entry name" value="Metal-dep_hydrolase_composite"/>
</dbReference>
<gene>
    <name evidence="3" type="ORF">GCM10011594_07520</name>
</gene>
<dbReference type="Gene3D" id="2.30.40.10">
    <property type="entry name" value="Urease, subunit C, domain 1"/>
    <property type="match status" value="1"/>
</dbReference>
<dbReference type="PANTHER" id="PTHR43135">
    <property type="entry name" value="ALPHA-D-RIBOSE 1-METHYLPHOSPHONATE 5-TRIPHOSPHATE DIPHOSPHATASE"/>
    <property type="match status" value="1"/>
</dbReference>
<feature type="region of interest" description="Disordered" evidence="1">
    <location>
        <begin position="1"/>
        <end position="20"/>
    </location>
</feature>
<dbReference type="SUPFAM" id="SSF51338">
    <property type="entry name" value="Composite domain of metallo-dependent hydrolases"/>
    <property type="match status" value="1"/>
</dbReference>
<evidence type="ECO:0000259" key="2">
    <source>
        <dbReference type="Pfam" id="PF01979"/>
    </source>
</evidence>
<keyword evidence="4" id="KW-1185">Reference proteome</keyword>
<dbReference type="InterPro" id="IPR032466">
    <property type="entry name" value="Metal_Hydrolase"/>
</dbReference>
<protein>
    <submittedName>
        <fullName evidence="3">Amidohydrolase</fullName>
    </submittedName>
</protein>
<dbReference type="Gene3D" id="3.20.20.140">
    <property type="entry name" value="Metal-dependent hydrolases"/>
    <property type="match status" value="1"/>
</dbReference>
<evidence type="ECO:0000256" key="1">
    <source>
        <dbReference type="SAM" id="MobiDB-lite"/>
    </source>
</evidence>
<dbReference type="RefSeq" id="WP_229673768.1">
    <property type="nucleotide sequence ID" value="NZ_BMNA01000002.1"/>
</dbReference>
<evidence type="ECO:0000313" key="4">
    <source>
        <dbReference type="Proteomes" id="UP000655208"/>
    </source>
</evidence>
<reference evidence="3" key="1">
    <citation type="journal article" date="2014" name="Int. J. Syst. Evol. Microbiol.">
        <title>Complete genome sequence of Corynebacterium casei LMG S-19264T (=DSM 44701T), isolated from a smear-ripened cheese.</title>
        <authorList>
            <consortium name="US DOE Joint Genome Institute (JGI-PGF)"/>
            <person name="Walter F."/>
            <person name="Albersmeier A."/>
            <person name="Kalinowski J."/>
            <person name="Ruckert C."/>
        </authorList>
    </citation>
    <scope>NUCLEOTIDE SEQUENCE</scope>
    <source>
        <strain evidence="3">CGMCC 4.7308</strain>
    </source>
</reference>
<dbReference type="Proteomes" id="UP000655208">
    <property type="component" value="Unassembled WGS sequence"/>
</dbReference>
<sequence>MTGSTPGPGHRGRTGAAPVRVRGTDAATGEELDLWVRDGVFVDPPDRDGADRGGEVVELSGWVLPGLVDAHCHIGYSTAGAATLPEAEDQARTELAAGVLAIRDCGSPIDTRPLVGRPDLPVLIRAGRHIARPRRYIRELGVDVEPDQLVDEVRRQLAYGDGWIKIVGDWIDRAVGDLSPLWPQDVLAQAIAVAHAGGARVTTHVFGEDGLDRMLAAGVDCVEHGTGMTDDSIVVLAARGVRVVPTLINIANFPSFADAAGRYPTYARHMRDLYARSRDTYRRAADAGVVLHAGTDAGGYVEHGRIVDEVQALAELGIPPRQVLRQAAHDARAWLGLGSYRPGDPADLLVLDTDPARDRAALAGLRAPAAVLRSGVVRAGRHLPPVAAG</sequence>